<reference evidence="4" key="1">
    <citation type="submission" date="2025-08" db="UniProtKB">
        <authorList>
            <consortium name="RefSeq"/>
        </authorList>
    </citation>
    <scope>IDENTIFICATION</scope>
    <source>
        <tissue evidence="4">Stem</tissue>
    </source>
</reference>
<evidence type="ECO:0000313" key="3">
    <source>
        <dbReference type="Proteomes" id="UP001652600"/>
    </source>
</evidence>
<dbReference type="eggNOG" id="ENOG502SXHH">
    <property type="taxonomic scope" value="Eukaryota"/>
</dbReference>
<dbReference type="InParanoid" id="A0A1S3CJ10"/>
<dbReference type="RefSeq" id="XP_008463330.1">
    <property type="nucleotide sequence ID" value="XM_008465108.2"/>
</dbReference>
<dbReference type="Pfam" id="PF20167">
    <property type="entry name" value="Transposase_32"/>
    <property type="match status" value="1"/>
</dbReference>
<accession>A0A1S3CJ10</accession>
<protein>
    <submittedName>
        <fullName evidence="4">Uncharacterized protein LOC103501511</fullName>
    </submittedName>
</protein>
<feature type="compositionally biased region" description="Basic and acidic residues" evidence="1">
    <location>
        <begin position="152"/>
        <end position="161"/>
    </location>
</feature>
<organism evidence="3 4">
    <name type="scientific">Cucumis melo</name>
    <name type="common">Muskmelon</name>
    <dbReference type="NCBI Taxonomy" id="3656"/>
    <lineage>
        <taxon>Eukaryota</taxon>
        <taxon>Viridiplantae</taxon>
        <taxon>Streptophyta</taxon>
        <taxon>Embryophyta</taxon>
        <taxon>Tracheophyta</taxon>
        <taxon>Spermatophyta</taxon>
        <taxon>Magnoliopsida</taxon>
        <taxon>eudicotyledons</taxon>
        <taxon>Gunneridae</taxon>
        <taxon>Pentapetalae</taxon>
        <taxon>rosids</taxon>
        <taxon>fabids</taxon>
        <taxon>Cucurbitales</taxon>
        <taxon>Cucurbitaceae</taxon>
        <taxon>Benincaseae</taxon>
        <taxon>Cucumis</taxon>
    </lineage>
</organism>
<feature type="region of interest" description="Disordered" evidence="1">
    <location>
        <begin position="152"/>
        <end position="175"/>
    </location>
</feature>
<evidence type="ECO:0000259" key="2">
    <source>
        <dbReference type="Pfam" id="PF20167"/>
    </source>
</evidence>
<dbReference type="GeneID" id="103501511"/>
<feature type="region of interest" description="Disordered" evidence="1">
    <location>
        <begin position="1"/>
        <end position="25"/>
    </location>
</feature>
<gene>
    <name evidence="4" type="primary">LOC103501511</name>
</gene>
<evidence type="ECO:0000256" key="1">
    <source>
        <dbReference type="SAM" id="MobiDB-lite"/>
    </source>
</evidence>
<keyword evidence="3" id="KW-1185">Reference proteome</keyword>
<dbReference type="AlphaFoldDB" id="A0A1S3CJ10"/>
<dbReference type="Proteomes" id="UP001652600">
    <property type="component" value="Chromosome 8"/>
</dbReference>
<feature type="domain" description="Putative plant transposon protein" evidence="2">
    <location>
        <begin position="235"/>
        <end position="404"/>
    </location>
</feature>
<proteinExistence type="predicted"/>
<evidence type="ECO:0000313" key="4">
    <source>
        <dbReference type="RefSeq" id="XP_008463330.1"/>
    </source>
</evidence>
<feature type="region of interest" description="Disordered" evidence="1">
    <location>
        <begin position="191"/>
        <end position="215"/>
    </location>
</feature>
<feature type="compositionally biased region" description="Polar residues" evidence="1">
    <location>
        <begin position="1"/>
        <end position="14"/>
    </location>
</feature>
<sequence>MVNTRKGSYMSQPSEDAPEVIISSPSVRQVKEEASSKLHESVLSESVPVVGESSVPASSVVHAPRVPTTNVSDMDSDDRDDVPLARLLKKTLILYVSDKLPVDPPSSIHSQETRFPPASVRPFASVHYHESVPDAVPGDIFAAPVRHPNDRQVEDEVKPQHPDIGTEEVPLNDDENPTILSASTDILAASKPAEKQAQQKRRNITTKTGRKKIPPNIPSVPIDGISFHHEESVQHWKFVVQRRITYEHIREFIVNLPDDFNDPSSLDYQTVHIRGFKFVISPTVINEFLGNVIDVGCSPSSPSNDVLASVLSGGTLSTWPVNGIPAIALSIKYAILHKIGIANWFLSSHASSVSVALGTFLYQICNDDKVDTSALIYNQLLRHVGSFGVKIPIALPRLFSNLLLHLNGAVLTAADTLGPDPKTLTLSYRLFQGSHMPDIDRDVHPSHGPRVFDTSDWDESAEGFFVDHELAARIVNALTAKSCALTNSINLLSERRLEIDAIIRHLKTFAPSTSCRESATD</sequence>
<dbReference type="KEGG" id="cmo:103501511"/>
<feature type="compositionally biased region" description="Basic residues" evidence="1">
    <location>
        <begin position="198"/>
        <end position="213"/>
    </location>
</feature>
<dbReference type="InterPro" id="IPR046796">
    <property type="entry name" value="Transposase_32_dom"/>
</dbReference>
<name>A0A1S3CJ10_CUCME</name>